<dbReference type="CDD" id="cd00144">
    <property type="entry name" value="MPP_PPP_family"/>
    <property type="match status" value="1"/>
</dbReference>
<proteinExistence type="predicted"/>
<dbReference type="Pfam" id="PF00149">
    <property type="entry name" value="Metallophos"/>
    <property type="match status" value="1"/>
</dbReference>
<dbReference type="OrthoDB" id="9807890at2"/>
<dbReference type="AlphaFoldDB" id="A0A2S6NAL4"/>
<dbReference type="Gene3D" id="3.60.21.10">
    <property type="match status" value="1"/>
</dbReference>
<dbReference type="PANTHER" id="PTHR42850:SF4">
    <property type="entry name" value="ZINC-DEPENDENT ENDOPOLYPHOSPHATASE"/>
    <property type="match status" value="1"/>
</dbReference>
<accession>A0A2S6NAL4</accession>
<evidence type="ECO:0000313" key="2">
    <source>
        <dbReference type="EMBL" id="PPQ31660.1"/>
    </source>
</evidence>
<reference evidence="2 3" key="1">
    <citation type="journal article" date="2018" name="Arch. Microbiol.">
        <title>New insights into the metabolic potential of the phototrophic purple bacterium Rhodopila globiformis DSM 161(T) from its draft genome sequence and evidence for a vanadium-dependent nitrogenase.</title>
        <authorList>
            <person name="Imhoff J.F."/>
            <person name="Rahn T."/>
            <person name="Kunzel S."/>
            <person name="Neulinger S.C."/>
        </authorList>
    </citation>
    <scope>NUCLEOTIDE SEQUENCE [LARGE SCALE GENOMIC DNA]</scope>
    <source>
        <strain evidence="2 3">DSM 16996</strain>
    </source>
</reference>
<keyword evidence="3" id="KW-1185">Reference proteome</keyword>
<dbReference type="SUPFAM" id="SSF56300">
    <property type="entry name" value="Metallo-dependent phosphatases"/>
    <property type="match status" value="1"/>
</dbReference>
<gene>
    <name evidence="2" type="ORF">CCR94_08280</name>
</gene>
<dbReference type="GO" id="GO:0016791">
    <property type="term" value="F:phosphatase activity"/>
    <property type="evidence" value="ECO:0007669"/>
    <property type="project" value="TreeGrafter"/>
</dbReference>
<dbReference type="EMBL" id="NHSJ01000053">
    <property type="protein sequence ID" value="PPQ31660.1"/>
    <property type="molecule type" value="Genomic_DNA"/>
</dbReference>
<dbReference type="Proteomes" id="UP000239089">
    <property type="component" value="Unassembled WGS sequence"/>
</dbReference>
<dbReference type="PANTHER" id="PTHR42850">
    <property type="entry name" value="METALLOPHOSPHOESTERASE"/>
    <property type="match status" value="1"/>
</dbReference>
<evidence type="ECO:0000259" key="1">
    <source>
        <dbReference type="Pfam" id="PF00149"/>
    </source>
</evidence>
<evidence type="ECO:0000313" key="3">
    <source>
        <dbReference type="Proteomes" id="UP000239089"/>
    </source>
</evidence>
<dbReference type="GO" id="GO:0110154">
    <property type="term" value="P:RNA decapping"/>
    <property type="evidence" value="ECO:0007669"/>
    <property type="project" value="TreeGrafter"/>
</dbReference>
<dbReference type="InterPro" id="IPR029052">
    <property type="entry name" value="Metallo-depent_PP-like"/>
</dbReference>
<name>A0A2S6NAL4_9HYPH</name>
<protein>
    <recommendedName>
        <fullName evidence="1">Calcineurin-like phosphoesterase domain-containing protein</fullName>
    </recommendedName>
</protein>
<comment type="caution">
    <text evidence="2">The sequence shown here is derived from an EMBL/GenBank/DDBJ whole genome shotgun (WGS) entry which is preliminary data.</text>
</comment>
<dbReference type="GO" id="GO:0005737">
    <property type="term" value="C:cytoplasm"/>
    <property type="evidence" value="ECO:0007669"/>
    <property type="project" value="TreeGrafter"/>
</dbReference>
<feature type="domain" description="Calcineurin-like phosphoesterase" evidence="1">
    <location>
        <begin position="24"/>
        <end position="215"/>
    </location>
</feature>
<organism evidence="2 3">
    <name type="scientific">Rhodoblastus sphagnicola</name>
    <dbReference type="NCBI Taxonomy" id="333368"/>
    <lineage>
        <taxon>Bacteria</taxon>
        <taxon>Pseudomonadati</taxon>
        <taxon>Pseudomonadota</taxon>
        <taxon>Alphaproteobacteria</taxon>
        <taxon>Hyphomicrobiales</taxon>
        <taxon>Rhodoblastaceae</taxon>
        <taxon>Rhodoblastus</taxon>
    </lineage>
</organism>
<dbReference type="InterPro" id="IPR050126">
    <property type="entry name" value="Ap4A_hydrolase"/>
</dbReference>
<dbReference type="GO" id="GO:0008803">
    <property type="term" value="F:bis(5'-nucleosyl)-tetraphosphatase (symmetrical) activity"/>
    <property type="evidence" value="ECO:0007669"/>
    <property type="project" value="TreeGrafter"/>
</dbReference>
<dbReference type="InterPro" id="IPR004843">
    <property type="entry name" value="Calcineurin-like_PHP"/>
</dbReference>
<sequence>MNISACIRRFKTRAPGAATLPPGLRLYVVGDVHGRLDLLTRLENEIERDLGAAPSNVLTIFVGDYVDRGGDSRGVIEKLSSDEFCTRFCALRGNHEQVLLDFLSDASVLENWRKFGALETLHSYGVDISHVARGKGYDLARSSLIQRMPERHRQFLENTRLSFSSGDYYFCHAGARPGIALEHQSDEDLLWIRDDFLAFKGGFGKVVVHGHTPNPTVDMRKNRINVDTGAYASGVLTALVLEGETRRILSTDSRTR</sequence>